<dbReference type="InterPro" id="IPR007781">
    <property type="entry name" value="NAGLU"/>
</dbReference>
<accession>A0A7J7NMD3</accession>
<feature type="domain" description="Alpha-N-acetylglucosaminidase tim-barrel" evidence="2">
    <location>
        <begin position="129"/>
        <end position="159"/>
    </location>
</feature>
<reference evidence="4 5" key="1">
    <citation type="journal article" date="2020" name="IScience">
        <title>Genome Sequencing of the Endangered Kingdonia uniflora (Circaeasteraceae, Ranunculales) Reveals Potential Mechanisms of Evolutionary Specialization.</title>
        <authorList>
            <person name="Sun Y."/>
            <person name="Deng T."/>
            <person name="Zhang A."/>
            <person name="Moore M.J."/>
            <person name="Landis J.B."/>
            <person name="Lin N."/>
            <person name="Zhang H."/>
            <person name="Zhang X."/>
            <person name="Huang J."/>
            <person name="Zhang X."/>
            <person name="Sun H."/>
            <person name="Wang H."/>
        </authorList>
    </citation>
    <scope>NUCLEOTIDE SEQUENCE [LARGE SCALE GENOMIC DNA]</scope>
    <source>
        <strain evidence="4">TB1705</strain>
        <tissue evidence="4">Leaf</tissue>
    </source>
</reference>
<feature type="region of interest" description="Disordered" evidence="1">
    <location>
        <begin position="66"/>
        <end position="103"/>
    </location>
</feature>
<dbReference type="Gene3D" id="3.20.20.80">
    <property type="entry name" value="Glycosidases"/>
    <property type="match status" value="1"/>
</dbReference>
<dbReference type="Pfam" id="PF05089">
    <property type="entry name" value="NAGLU"/>
    <property type="match status" value="1"/>
</dbReference>
<dbReference type="Gene3D" id="1.20.120.670">
    <property type="entry name" value="N-acetyl-b-d-glucoasminidase"/>
    <property type="match status" value="1"/>
</dbReference>
<evidence type="ECO:0008006" key="6">
    <source>
        <dbReference type="Google" id="ProtNLM"/>
    </source>
</evidence>
<evidence type="ECO:0000259" key="3">
    <source>
        <dbReference type="Pfam" id="PF12972"/>
    </source>
</evidence>
<evidence type="ECO:0000313" key="5">
    <source>
        <dbReference type="Proteomes" id="UP000541444"/>
    </source>
</evidence>
<sequence length="466" mass="53497">MPPISRIPSETSAMVVCYAYLVPLSVPSQTSQTSSPSLSPLPAASGNSRPSRKKYDYCGCQSFTTDCQVSSVPPGPPPTTDSPLSGIEPSPTSSIPVTTDDDSYVSYSDDDRSIAIRKEKRNARMPDRYSDIAVGVGMCMEGIEQNPVVYELMSEMAFRSEKVQVQEWLKSYSRRRYGKEVQQVEAAWDILYRTIYNCRDGIADHNKDYIVEFPDWDPSQTSFTCTSKMDHSRALFTQRRFFFRETNSDFPQPHLWYSNKDVLYALRLFLEAGNDLAESLTYRYDLVDLTRQVLSKLANQVYLDAITAFKRKDAETLSLQSQKFIDLIKDIDTLLASDNNFLLGTWLESAKKLATTPAELKQYEWNAKTQVTMWFDNTKINQSRLHDYANKFWSGLLEAYYLPRASTYFKYLLKSLKENENFKLVEWRKEWISFSNKWQSGTELYPVEAQGDVVAIANTLFKKYLS</sequence>
<dbReference type="InterPro" id="IPR024732">
    <property type="entry name" value="NAGLU_C"/>
</dbReference>
<protein>
    <recommendedName>
        <fullName evidence="6">Alpha-N-acetylglucosaminidase</fullName>
    </recommendedName>
</protein>
<evidence type="ECO:0000256" key="1">
    <source>
        <dbReference type="SAM" id="MobiDB-lite"/>
    </source>
</evidence>
<feature type="compositionally biased region" description="Low complexity" evidence="1">
    <location>
        <begin position="27"/>
        <end position="45"/>
    </location>
</feature>
<feature type="domain" description="Alpha-N-acetylglucosaminidase C-terminal" evidence="3">
    <location>
        <begin position="168"/>
        <end position="463"/>
    </location>
</feature>
<proteinExistence type="predicted"/>
<dbReference type="AlphaFoldDB" id="A0A7J7NMD3"/>
<name>A0A7J7NMD3_9MAGN</name>
<gene>
    <name evidence="4" type="ORF">GIB67_018231</name>
</gene>
<feature type="region of interest" description="Disordered" evidence="1">
    <location>
        <begin position="27"/>
        <end position="53"/>
    </location>
</feature>
<evidence type="ECO:0000313" key="4">
    <source>
        <dbReference type="EMBL" id="KAF6168391.1"/>
    </source>
</evidence>
<keyword evidence="5" id="KW-1185">Reference proteome</keyword>
<dbReference type="InterPro" id="IPR024733">
    <property type="entry name" value="NAGLU_tim-barrel"/>
</dbReference>
<organism evidence="4 5">
    <name type="scientific">Kingdonia uniflora</name>
    <dbReference type="NCBI Taxonomy" id="39325"/>
    <lineage>
        <taxon>Eukaryota</taxon>
        <taxon>Viridiplantae</taxon>
        <taxon>Streptophyta</taxon>
        <taxon>Embryophyta</taxon>
        <taxon>Tracheophyta</taxon>
        <taxon>Spermatophyta</taxon>
        <taxon>Magnoliopsida</taxon>
        <taxon>Ranunculales</taxon>
        <taxon>Circaeasteraceae</taxon>
        <taxon>Kingdonia</taxon>
    </lineage>
</organism>
<dbReference type="EMBL" id="JACGCM010000697">
    <property type="protein sequence ID" value="KAF6168391.1"/>
    <property type="molecule type" value="Genomic_DNA"/>
</dbReference>
<dbReference type="Pfam" id="PF12972">
    <property type="entry name" value="NAGLU_C"/>
    <property type="match status" value="1"/>
</dbReference>
<comment type="caution">
    <text evidence="4">The sequence shown here is derived from an EMBL/GenBank/DDBJ whole genome shotgun (WGS) entry which is preliminary data.</text>
</comment>
<dbReference type="PANTHER" id="PTHR12872">
    <property type="entry name" value="ALPHA-N-ACETYLGLUCOSAMINIDASE"/>
    <property type="match status" value="1"/>
</dbReference>
<dbReference type="OrthoDB" id="64736at2759"/>
<evidence type="ECO:0000259" key="2">
    <source>
        <dbReference type="Pfam" id="PF05089"/>
    </source>
</evidence>
<dbReference type="PANTHER" id="PTHR12872:SF1">
    <property type="entry name" value="ALPHA-N-ACETYLGLUCOSAMINIDASE"/>
    <property type="match status" value="1"/>
</dbReference>
<dbReference type="Proteomes" id="UP000541444">
    <property type="component" value="Unassembled WGS sequence"/>
</dbReference>